<evidence type="ECO:0000313" key="3">
    <source>
        <dbReference type="Proteomes" id="UP000076727"/>
    </source>
</evidence>
<name>A0A165QME9_9APHY</name>
<feature type="signal peptide" evidence="1">
    <location>
        <begin position="1"/>
        <end position="16"/>
    </location>
</feature>
<gene>
    <name evidence="2" type="ORF">DAEQUDRAFT_248423</name>
</gene>
<protein>
    <submittedName>
        <fullName evidence="2">Uncharacterized protein</fullName>
    </submittedName>
</protein>
<dbReference type="Proteomes" id="UP000076727">
    <property type="component" value="Unassembled WGS sequence"/>
</dbReference>
<evidence type="ECO:0000313" key="2">
    <source>
        <dbReference type="EMBL" id="KZT69670.1"/>
    </source>
</evidence>
<keyword evidence="1" id="KW-0732">Signal</keyword>
<dbReference type="OrthoDB" id="5588482at2759"/>
<sequence>MKFVAVLPLLATSALASSALIPSGISSTCSSYLESFDQDTSLESCLSPVIQATSQFGASGNSTTDPTSSAVSSALSSLCSATACSSQTVRSKLSSLYTACTAELTSNLNKNVLLTYDVLYSIIPLQQAVCSKNSNGDYCVLSIAGSNSSSSSGTNDAVSAATSESFSSIADYLYSDASSSSVSRRDSSQTTVSIVPNTTTFAQNNLLFLFFSSNLSSSELCTTCARNVMTAYTNFESSVPYAPGISSSTLMSGQTALYKGIISTCGSSFMNSAAQAAGAISGGETASNSAPSSVAVGTKTVSAVLGAAVVAFLAML</sequence>
<organism evidence="2 3">
    <name type="scientific">Daedalea quercina L-15889</name>
    <dbReference type="NCBI Taxonomy" id="1314783"/>
    <lineage>
        <taxon>Eukaryota</taxon>
        <taxon>Fungi</taxon>
        <taxon>Dikarya</taxon>
        <taxon>Basidiomycota</taxon>
        <taxon>Agaricomycotina</taxon>
        <taxon>Agaricomycetes</taxon>
        <taxon>Polyporales</taxon>
        <taxon>Fomitopsis</taxon>
    </lineage>
</organism>
<feature type="chain" id="PRO_5007865114" evidence="1">
    <location>
        <begin position="17"/>
        <end position="316"/>
    </location>
</feature>
<reference evidence="2 3" key="1">
    <citation type="journal article" date="2016" name="Mol. Biol. Evol.">
        <title>Comparative Genomics of Early-Diverging Mushroom-Forming Fungi Provides Insights into the Origins of Lignocellulose Decay Capabilities.</title>
        <authorList>
            <person name="Nagy L.G."/>
            <person name="Riley R."/>
            <person name="Tritt A."/>
            <person name="Adam C."/>
            <person name="Daum C."/>
            <person name="Floudas D."/>
            <person name="Sun H."/>
            <person name="Yadav J.S."/>
            <person name="Pangilinan J."/>
            <person name="Larsson K.H."/>
            <person name="Matsuura K."/>
            <person name="Barry K."/>
            <person name="Labutti K."/>
            <person name="Kuo R."/>
            <person name="Ohm R.A."/>
            <person name="Bhattacharya S.S."/>
            <person name="Shirouzu T."/>
            <person name="Yoshinaga Y."/>
            <person name="Martin F.M."/>
            <person name="Grigoriev I.V."/>
            <person name="Hibbett D.S."/>
        </authorList>
    </citation>
    <scope>NUCLEOTIDE SEQUENCE [LARGE SCALE GENOMIC DNA]</scope>
    <source>
        <strain evidence="2 3">L-15889</strain>
    </source>
</reference>
<keyword evidence="3" id="KW-1185">Reference proteome</keyword>
<accession>A0A165QME9</accession>
<dbReference type="EMBL" id="KV429056">
    <property type="protein sequence ID" value="KZT69670.1"/>
    <property type="molecule type" value="Genomic_DNA"/>
</dbReference>
<dbReference type="AlphaFoldDB" id="A0A165QME9"/>
<dbReference type="STRING" id="1314783.A0A165QME9"/>
<proteinExistence type="predicted"/>
<evidence type="ECO:0000256" key="1">
    <source>
        <dbReference type="SAM" id="SignalP"/>
    </source>
</evidence>